<feature type="domain" description="Low molecular weight protein antigen 6 PH" evidence="3">
    <location>
        <begin position="76"/>
        <end position="140"/>
    </location>
</feature>
<protein>
    <recommendedName>
        <fullName evidence="3">Low molecular weight protein antigen 6 PH domain-containing protein</fullName>
    </recommendedName>
</protein>
<evidence type="ECO:0000259" key="3">
    <source>
        <dbReference type="Pfam" id="PF10756"/>
    </source>
</evidence>
<evidence type="ECO:0000256" key="1">
    <source>
        <dbReference type="SAM" id="MobiDB-lite"/>
    </source>
</evidence>
<keyword evidence="2" id="KW-0812">Transmembrane</keyword>
<dbReference type="Proteomes" id="UP001165143">
    <property type="component" value="Unassembled WGS sequence"/>
</dbReference>
<evidence type="ECO:0000313" key="5">
    <source>
        <dbReference type="Proteomes" id="UP001165143"/>
    </source>
</evidence>
<dbReference type="AlphaFoldDB" id="A0A9W6PDU7"/>
<evidence type="ECO:0000256" key="2">
    <source>
        <dbReference type="SAM" id="Phobius"/>
    </source>
</evidence>
<dbReference type="EMBL" id="BSRX01000010">
    <property type="protein sequence ID" value="GLW54084.1"/>
    <property type="molecule type" value="Genomic_DNA"/>
</dbReference>
<organism evidence="4 5">
    <name type="scientific">Kitasatospora phosalacinea</name>
    <dbReference type="NCBI Taxonomy" id="2065"/>
    <lineage>
        <taxon>Bacteria</taxon>
        <taxon>Bacillati</taxon>
        <taxon>Actinomycetota</taxon>
        <taxon>Actinomycetes</taxon>
        <taxon>Kitasatosporales</taxon>
        <taxon>Streptomycetaceae</taxon>
        <taxon>Kitasatospora</taxon>
    </lineage>
</organism>
<reference evidence="4" key="1">
    <citation type="submission" date="2023-02" db="EMBL/GenBank/DDBJ databases">
        <title>Kitasatospora phosalacinea NBRC 14362.</title>
        <authorList>
            <person name="Ichikawa N."/>
            <person name="Sato H."/>
            <person name="Tonouchi N."/>
        </authorList>
    </citation>
    <scope>NUCLEOTIDE SEQUENCE</scope>
    <source>
        <strain evidence="4">NBRC 14362</strain>
    </source>
</reference>
<proteinExistence type="predicted"/>
<feature type="transmembrane region" description="Helical" evidence="2">
    <location>
        <begin position="203"/>
        <end position="224"/>
    </location>
</feature>
<sequence>MTESDRTPHQGSATEEPVYADRVYRSVPSVIAGVMMLAVAAWLIADAVVSGSGATPWVALAAAPVFVFPVIAYTLRPVVRANERRLVVRNPLRTIVAPWSTVEGLKAGYSVELFASGRKFQVWAIPVSIRQRKKATRRATRATAEGDPALRGPARPGKAPRTPRPDQLDPTRAWSDAVVNALQDQAERNAHKPSAGGELQATWCWWIIAPTLAGLVALVSVIAAT</sequence>
<dbReference type="InterPro" id="IPR019692">
    <property type="entry name" value="CFP-6_PH"/>
</dbReference>
<gene>
    <name evidence="4" type="ORF">Kpho01_20950</name>
</gene>
<evidence type="ECO:0000313" key="4">
    <source>
        <dbReference type="EMBL" id="GLW54084.1"/>
    </source>
</evidence>
<feature type="transmembrane region" description="Helical" evidence="2">
    <location>
        <begin position="57"/>
        <end position="75"/>
    </location>
</feature>
<feature type="transmembrane region" description="Helical" evidence="2">
    <location>
        <begin position="27"/>
        <end position="45"/>
    </location>
</feature>
<dbReference type="RefSeq" id="WP_033255416.1">
    <property type="nucleotide sequence ID" value="NZ_BSRX01000010.1"/>
</dbReference>
<dbReference type="Pfam" id="PF10756">
    <property type="entry name" value="bPH_6"/>
    <property type="match status" value="1"/>
</dbReference>
<keyword evidence="2" id="KW-0472">Membrane</keyword>
<keyword evidence="2" id="KW-1133">Transmembrane helix</keyword>
<accession>A0A9W6PDU7</accession>
<comment type="caution">
    <text evidence="4">The sequence shown here is derived from an EMBL/GenBank/DDBJ whole genome shotgun (WGS) entry which is preliminary data.</text>
</comment>
<dbReference type="OrthoDB" id="4337405at2"/>
<name>A0A9W6PDU7_9ACTN</name>
<feature type="region of interest" description="Disordered" evidence="1">
    <location>
        <begin position="134"/>
        <end position="170"/>
    </location>
</feature>